<accession>A0A0H3B6Q2</accession>
<dbReference type="RefSeq" id="WP_012304452.1">
    <property type="nucleotide sequence ID" value="NZ_CP009792.1"/>
</dbReference>
<gene>
    <name evidence="1" type="ordered locus">YPK_3121</name>
</gene>
<dbReference type="KEGG" id="ypy:YPK_3121"/>
<organism evidence="1">
    <name type="scientific">Yersinia pseudotuberculosis serotype O:3 (strain YPIII)</name>
    <dbReference type="NCBI Taxonomy" id="502800"/>
    <lineage>
        <taxon>Bacteria</taxon>
        <taxon>Pseudomonadati</taxon>
        <taxon>Pseudomonadota</taxon>
        <taxon>Gammaproteobacteria</taxon>
        <taxon>Enterobacterales</taxon>
        <taxon>Yersiniaceae</taxon>
        <taxon>Yersinia</taxon>
    </lineage>
</organism>
<evidence type="ECO:0000313" key="1">
    <source>
        <dbReference type="EMBL" id="ACA69392.1"/>
    </source>
</evidence>
<dbReference type="PATRIC" id="fig|502800.11.peg.3847"/>
<protein>
    <recommendedName>
        <fullName evidence="2">Phage tail tube protein</fullName>
    </recommendedName>
</protein>
<sequence length="124" mass="13310">MGDTSNRLAGTAYVTVDGLTIMVAGQFKYSPSRVKRETLTGMDGVHGYKETYNAPFISCQIRDSGGTSISDFNDQTNVNIVCELANGKTIIGSAMWSVNTQEVDSTEATADLRWEGGSVSVTEN</sequence>
<dbReference type="AlphaFoldDB" id="A0A0H3B6Q2"/>
<evidence type="ECO:0008006" key="2">
    <source>
        <dbReference type="Google" id="ProtNLM"/>
    </source>
</evidence>
<dbReference type="InterPro" id="IPR019596">
    <property type="entry name" value="Phage_Mu_GpM_tail_tub"/>
</dbReference>
<dbReference type="EMBL" id="CP000950">
    <property type="protein sequence ID" value="ACA69392.1"/>
    <property type="molecule type" value="Genomic_DNA"/>
</dbReference>
<dbReference type="Pfam" id="PF10618">
    <property type="entry name" value="Tail_tube"/>
    <property type="match status" value="1"/>
</dbReference>
<reference evidence="1" key="1">
    <citation type="submission" date="2008-02" db="EMBL/GenBank/DDBJ databases">
        <title>Complete sequence of Yersinia pseudotuberculosis YPIII.</title>
        <authorList>
            <consortium name="US DOE Joint Genome Institute"/>
            <person name="Challacombe J.F."/>
            <person name="Bruce D."/>
            <person name="Detter J.C."/>
            <person name="Green L."/>
            <person name="Land M."/>
            <person name="Munk C."/>
            <person name="Lindler L.E."/>
            <person name="Nikolich M.P."/>
            <person name="Brettin T."/>
        </authorList>
    </citation>
    <scope>NUCLEOTIDE SEQUENCE</scope>
    <source>
        <strain evidence="1">YPIII</strain>
    </source>
</reference>
<proteinExistence type="predicted"/>
<name>A0A0H3B6Q2_YERPY</name>